<comment type="caution">
    <text evidence="2">The sequence shown here is derived from an EMBL/GenBank/DDBJ whole genome shotgun (WGS) entry which is preliminary data.</text>
</comment>
<keyword evidence="3" id="KW-1185">Reference proteome</keyword>
<feature type="compositionally biased region" description="Acidic residues" evidence="1">
    <location>
        <begin position="1872"/>
        <end position="1905"/>
    </location>
</feature>
<dbReference type="EMBL" id="LQRT01000004">
    <property type="protein sequence ID" value="KZS41575.1"/>
    <property type="molecule type" value="Genomic_DNA"/>
</dbReference>
<dbReference type="STRING" id="1642818.AWE51_21450"/>
<reference evidence="2 3" key="1">
    <citation type="submission" date="2016-01" db="EMBL/GenBank/DDBJ databases">
        <title>The draft genome sequence of Aquimarina sp. RZW4-3-2.</title>
        <authorList>
            <person name="Wang Y."/>
        </authorList>
    </citation>
    <scope>NUCLEOTIDE SEQUENCE [LARGE SCALE GENOMIC DNA]</scope>
    <source>
        <strain evidence="2 3">RZW4-3-2</strain>
    </source>
</reference>
<organism evidence="2 3">
    <name type="scientific">Aquimarina aggregata</name>
    <dbReference type="NCBI Taxonomy" id="1642818"/>
    <lineage>
        <taxon>Bacteria</taxon>
        <taxon>Pseudomonadati</taxon>
        <taxon>Bacteroidota</taxon>
        <taxon>Flavobacteriia</taxon>
        <taxon>Flavobacteriales</taxon>
        <taxon>Flavobacteriaceae</taxon>
        <taxon>Aquimarina</taxon>
    </lineage>
</organism>
<evidence type="ECO:0000313" key="2">
    <source>
        <dbReference type="EMBL" id="KZS41575.1"/>
    </source>
</evidence>
<dbReference type="Pfam" id="PF13585">
    <property type="entry name" value="CHU_C"/>
    <property type="match status" value="1"/>
</dbReference>
<name>A0A163BN53_9FLAO</name>
<feature type="region of interest" description="Disordered" evidence="1">
    <location>
        <begin position="1864"/>
        <end position="1905"/>
    </location>
</feature>
<protein>
    <recommendedName>
        <fullName evidence="4">Ig-like domain-containing protein</fullName>
    </recommendedName>
</protein>
<accession>A0A163BN53</accession>
<gene>
    <name evidence="2" type="ORF">AWE51_21450</name>
</gene>
<sequence length="2006" mass="205033">MVFTQNVQAQTKGLIYDPAGTGQIVLDPDGNGYTSTSSLGFMSNDEAESEIAYTPLPSAGAFEPDSDLQPGPSCGFTDLVKSDNNHTIYTHFDGNQNLMFRFRLGGTANNSKGYTILIDVDQKFGFTGINADPNAVAGNPGFEIELVLLTNFGVGLYDVDGTTSPTEIGDATIDRPFDDFAQKSIAFSEICGDDDYFYDFYIPFADITAAFPGVTTGTPLRMVGTTIINPNEAIGNNGISDIGGIDDQAGIDDDLFEDLIDIFPPTDLDDINNGLPSRADCPTITGPLAVGSTAVSGTSTEVDGAAITVYRDGIAEVSTATVSGGTWSLSGLTPFVAGQVFTATALVTEAVATATGTTEKSESYDTCNLITVGATCSATPTTANIFCADTNRRIVVTGLPTGATIRFYNTVTGFVGDAVENGTTGDFAFSCNGNFNTSNCNQGGNCGTPLSGTYYFTVQESGNCESDPSPFICISGTSSSQIPTITATPILENTTVISGTLDATPSGTTTIILYINGIASSFTTTTIGTNWTISGISGLMNGDVISAFNQEVGECPQESGTVNVQTQSLTPIIEGEYCTSTGIINEISGISAESGATLNLYISATPPVTIGTPIGMTTVTANGSWTVGSISVPVGNFLAATVTNTGELESALSNEVEVLSQTTDAITVDATPLEEGDSSVSGTTTAPDGSIIQLYIDDTEITGFTALASGGLWTITGLDAVSAGFDVLYAGGVVGVTVQNGVLCESILVTGPTIVCRLPINQTFSATSTTVICEGETINFNISGTENLVIYELVDQAGNGIGPAALGDGSALNLTTFALSTSVTSVSVKAQKTGGILCETVLSPPINIIVNVLPEISLTSNSLEVCEGETSVDLEYLVAANGPPSNYSIDFEADANTAGFIDILEDTNFTSPITIAIPSSIPIGTYTGTFTIKNSNSIECESLPETFTIIVNGVSISSAVPTNPTTCGGVNGFITLSGLQSSTLYDDLNYEDDGVSVNHGSFTSDISGAYQITGLDAGSYTDIIVTLNGCDSNTVGPVIISDPGGAVITEGTHINPTNCITPDGTIVITGVVSGTYNVNFSFNGTPQPTQSLTASASGIQITSLGPGNYTNISISDATSCQSNTIPGPTTLVNLSGPTITLGTSPTVSSGVTTANLPYISITNTPDQYTLDYDEVANTAGFTDITTPTSLPISPIILTVPAGAPSGTYNGTITVINSSTSCISVPVPFTVTIDGTCTPPAAPSVTFNSNTYCIGDTITPPTATGTSLQWYSDATLTSLITTANPAAPTAVELGFDTVSTGVTMVYVTQTIGCESTATIVTLTVDALPIAATISSNTPVCSGEDAVFTISGTAGDIVTYTGAATGTATIGAGGTVDVTINGVTSDTTLNLTNVNNPTTGCDLPLSGVSETVIVDALPIAATISSNTPVCSGEDAVFTISGTAGDVVTYTGATTGTATIGAGGTLDVTVNGVTSDTTLNLTNVNNPTTGCDLPLSGVSETVIVDALPIVSTISSNTPVCSGEDAVFTISGTAGDIVTYSGAASGTATIGAGGTVDVTVNGVTSDTTLNLTNVNNPTTGCDLPLSGVSETVIVDALPIAATISSNTPVCSGEDAVFTISGTAGDVVTYTGAATGTATIGAGGTVDVTINGVTSDTTLNLTNVNNPTTGCDLPLSGVSETAIVNTLPTVTANASVTEVCSGESVTLSGGGAATYTWNNRVTDGVAFVPTITTTYTVTGIDSNGCENTAAITVTVNDLPLPATLIGNSPICFMEDAVFTIIGTTGDVVTYTGAENGTAIIGVDGTVDVTINSVTSDTTLNLTNVNNPTTGCDLTLSSLAETVSIVPFVDNDNDGVDDCIDPDPFDPCVPDVSNVCDTDGDGIPDQDEMNDDDNDGTPDNEEANNADPNAEDGVEVFNVVTPNGDGDHDVLVIRNIQNFPDNELKIFNRWGVVVYETKGYGINGRFFRGESNGRATVNTERQLPVGTYFYTLIYKVPTGETKKKSDYLYINR</sequence>
<evidence type="ECO:0008006" key="4">
    <source>
        <dbReference type="Google" id="ProtNLM"/>
    </source>
</evidence>
<dbReference type="Proteomes" id="UP000076715">
    <property type="component" value="Unassembled WGS sequence"/>
</dbReference>
<evidence type="ECO:0000313" key="3">
    <source>
        <dbReference type="Proteomes" id="UP000076715"/>
    </source>
</evidence>
<evidence type="ECO:0000256" key="1">
    <source>
        <dbReference type="SAM" id="MobiDB-lite"/>
    </source>
</evidence>
<proteinExistence type="predicted"/>